<proteinExistence type="predicted"/>
<protein>
    <submittedName>
        <fullName evidence="1">Uncharacterized protein</fullName>
    </submittedName>
</protein>
<sequence>MEDMTIGSCLDFVDEYIEQRKPDKEKKARQAKQADFDSF</sequence>
<evidence type="ECO:0000313" key="2">
    <source>
        <dbReference type="Proteomes" id="UP000634435"/>
    </source>
</evidence>
<reference evidence="2" key="1">
    <citation type="journal article" date="2019" name="Int. J. Syst. Evol. Microbiol.">
        <title>The Global Catalogue of Microorganisms (GCM) 10K type strain sequencing project: providing services to taxonomists for standard genome sequencing and annotation.</title>
        <authorList>
            <consortium name="The Broad Institute Genomics Platform"/>
            <consortium name="The Broad Institute Genome Sequencing Center for Infectious Disease"/>
            <person name="Wu L."/>
            <person name="Ma J."/>
        </authorList>
    </citation>
    <scope>NUCLEOTIDE SEQUENCE [LARGE SCALE GENOMIC DNA]</scope>
    <source>
        <strain evidence="2">JCM 30071</strain>
    </source>
</reference>
<dbReference type="EMBL" id="BMPN01000003">
    <property type="protein sequence ID" value="GGJ62032.1"/>
    <property type="molecule type" value="Genomic_DNA"/>
</dbReference>
<accession>A0ABQ2DKY4</accession>
<gene>
    <name evidence="1" type="ORF">GCM10007111_25180</name>
</gene>
<organism evidence="1 2">
    <name type="scientific">Virgibacillus kapii</name>
    <dbReference type="NCBI Taxonomy" id="1638645"/>
    <lineage>
        <taxon>Bacteria</taxon>
        <taxon>Bacillati</taxon>
        <taxon>Bacillota</taxon>
        <taxon>Bacilli</taxon>
        <taxon>Bacillales</taxon>
        <taxon>Bacillaceae</taxon>
        <taxon>Virgibacillus</taxon>
    </lineage>
</organism>
<name>A0ABQ2DKY4_9BACI</name>
<comment type="caution">
    <text evidence="1">The sequence shown here is derived from an EMBL/GenBank/DDBJ whole genome shotgun (WGS) entry which is preliminary data.</text>
</comment>
<evidence type="ECO:0000313" key="1">
    <source>
        <dbReference type="EMBL" id="GGJ62032.1"/>
    </source>
</evidence>
<dbReference type="Proteomes" id="UP000634435">
    <property type="component" value="Unassembled WGS sequence"/>
</dbReference>
<keyword evidence="2" id="KW-1185">Reference proteome</keyword>